<dbReference type="SUPFAM" id="SSF49503">
    <property type="entry name" value="Cupredoxins"/>
    <property type="match status" value="2"/>
</dbReference>
<gene>
    <name evidence="8" type="ORF">Dsin_013348</name>
</gene>
<dbReference type="AlphaFoldDB" id="A0AAE0AKA0"/>
<sequence>MAKFVMMSMVFAVVLLKSAAAQTVHVVGDSMGWDVPSNGDTAAFNTWAATKQFVVGDILTFNFAPNSHDVQQVPKASYDACTASNPIGTLITTGPANVTLDSAGDHYYICTIGRHCQFGQKLSISVSATPGASPSPAPPTTTTPPTTPSPNSGTPEDCTPAPTTGPTASKRYIMAKFVMMSMVFALVLLKSAAAQTVHVVGDSMGWDVPNNGDTAAFNTWAATKQFVVGDILRNHDVQQVPKASYDACTASNPIGTLITTGPANVTLDSAGDHYYICTIGRHCQFGQKLSISVSATPGASPTPAPPTTTTPPTTPSPNSGTPEDCTPAPTSGPTARSPEGSTTPPGPTSTPGSSSPDVSVGVLVPMMAVVMGFFF</sequence>
<evidence type="ECO:0000256" key="5">
    <source>
        <dbReference type="SAM" id="MobiDB-lite"/>
    </source>
</evidence>
<evidence type="ECO:0000259" key="7">
    <source>
        <dbReference type="PROSITE" id="PS51485"/>
    </source>
</evidence>
<feature type="signal peptide" evidence="6">
    <location>
        <begin position="1"/>
        <end position="21"/>
    </location>
</feature>
<dbReference type="InterPro" id="IPR028871">
    <property type="entry name" value="BlueCu_1_BS"/>
</dbReference>
<feature type="region of interest" description="Disordered" evidence="5">
    <location>
        <begin position="294"/>
        <end position="359"/>
    </location>
</feature>
<dbReference type="Gene3D" id="2.60.40.420">
    <property type="entry name" value="Cupredoxins - blue copper proteins"/>
    <property type="match status" value="2"/>
</dbReference>
<feature type="chain" id="PRO_5042190813" description="Phytocyanin domain-containing protein" evidence="6">
    <location>
        <begin position="22"/>
        <end position="375"/>
    </location>
</feature>
<feature type="compositionally biased region" description="Pro residues" evidence="5">
    <location>
        <begin position="300"/>
        <end position="315"/>
    </location>
</feature>
<keyword evidence="6" id="KW-0732">Signal</keyword>
<dbReference type="GO" id="GO:0005886">
    <property type="term" value="C:plasma membrane"/>
    <property type="evidence" value="ECO:0007669"/>
    <property type="project" value="TreeGrafter"/>
</dbReference>
<keyword evidence="4" id="KW-0325">Glycoprotein</keyword>
<dbReference type="Pfam" id="PF02298">
    <property type="entry name" value="Cu_bind_like"/>
    <property type="match status" value="2"/>
</dbReference>
<evidence type="ECO:0000313" key="8">
    <source>
        <dbReference type="EMBL" id="KAK3219378.1"/>
    </source>
</evidence>
<evidence type="ECO:0000313" key="9">
    <source>
        <dbReference type="Proteomes" id="UP001281410"/>
    </source>
</evidence>
<keyword evidence="1" id="KW-0479">Metal-binding</keyword>
<dbReference type="InterPro" id="IPR008972">
    <property type="entry name" value="Cupredoxin"/>
</dbReference>
<protein>
    <recommendedName>
        <fullName evidence="7">Phytocyanin domain-containing protein</fullName>
    </recommendedName>
</protein>
<proteinExistence type="predicted"/>
<feature type="region of interest" description="Disordered" evidence="5">
    <location>
        <begin position="127"/>
        <end position="165"/>
    </location>
</feature>
<accession>A0AAE0AKA0</accession>
<feature type="domain" description="Phytocyanin" evidence="7">
    <location>
        <begin position="23"/>
        <end position="128"/>
    </location>
</feature>
<name>A0AAE0AKA0_9ROSI</name>
<dbReference type="InterPro" id="IPR039391">
    <property type="entry name" value="Phytocyanin-like"/>
</dbReference>
<evidence type="ECO:0000256" key="4">
    <source>
        <dbReference type="ARBA" id="ARBA00023180"/>
    </source>
</evidence>
<dbReference type="PANTHER" id="PTHR33021:SF189">
    <property type="entry name" value="CUCUMBER PEELING CUPREDOXIN-LIKE"/>
    <property type="match status" value="1"/>
</dbReference>
<evidence type="ECO:0000256" key="6">
    <source>
        <dbReference type="SAM" id="SignalP"/>
    </source>
</evidence>
<comment type="caution">
    <text evidence="8">The sequence shown here is derived from an EMBL/GenBank/DDBJ whole genome shotgun (WGS) entry which is preliminary data.</text>
</comment>
<dbReference type="Proteomes" id="UP001281410">
    <property type="component" value="Unassembled WGS sequence"/>
</dbReference>
<keyword evidence="9" id="KW-1185">Reference proteome</keyword>
<dbReference type="GO" id="GO:0009055">
    <property type="term" value="F:electron transfer activity"/>
    <property type="evidence" value="ECO:0007669"/>
    <property type="project" value="InterPro"/>
</dbReference>
<dbReference type="FunFam" id="2.60.40.420:FF:000034">
    <property type="entry name" value="Cupredoxin superfamily protein"/>
    <property type="match status" value="2"/>
</dbReference>
<feature type="compositionally biased region" description="Low complexity" evidence="5">
    <location>
        <begin position="337"/>
        <end position="359"/>
    </location>
</feature>
<keyword evidence="2" id="KW-0186">Copper</keyword>
<feature type="domain" description="Phytocyanin" evidence="7">
    <location>
        <begin position="196"/>
        <end position="295"/>
    </location>
</feature>
<dbReference type="PROSITE" id="PS00196">
    <property type="entry name" value="COPPER_BLUE"/>
    <property type="match status" value="2"/>
</dbReference>
<reference evidence="8" key="1">
    <citation type="journal article" date="2023" name="Plant J.">
        <title>Genome sequences and population genomics provide insights into the demographic history, inbreeding, and mutation load of two 'living fossil' tree species of Dipteronia.</title>
        <authorList>
            <person name="Feng Y."/>
            <person name="Comes H.P."/>
            <person name="Chen J."/>
            <person name="Zhu S."/>
            <person name="Lu R."/>
            <person name="Zhang X."/>
            <person name="Li P."/>
            <person name="Qiu J."/>
            <person name="Olsen K.M."/>
            <person name="Qiu Y."/>
        </authorList>
    </citation>
    <scope>NUCLEOTIDE SEQUENCE</scope>
    <source>
        <strain evidence="8">NBL</strain>
    </source>
</reference>
<dbReference type="GO" id="GO:0046872">
    <property type="term" value="F:metal ion binding"/>
    <property type="evidence" value="ECO:0007669"/>
    <property type="project" value="UniProtKB-KW"/>
</dbReference>
<evidence type="ECO:0000256" key="1">
    <source>
        <dbReference type="ARBA" id="ARBA00022723"/>
    </source>
</evidence>
<keyword evidence="3" id="KW-1015">Disulfide bond</keyword>
<dbReference type="PANTHER" id="PTHR33021">
    <property type="entry name" value="BLUE COPPER PROTEIN"/>
    <property type="match status" value="1"/>
</dbReference>
<dbReference type="EMBL" id="JANJYJ010000004">
    <property type="protein sequence ID" value="KAK3219378.1"/>
    <property type="molecule type" value="Genomic_DNA"/>
</dbReference>
<dbReference type="PROSITE" id="PS51485">
    <property type="entry name" value="PHYTOCYANIN"/>
    <property type="match status" value="2"/>
</dbReference>
<feature type="compositionally biased region" description="Pro residues" evidence="5">
    <location>
        <begin position="133"/>
        <end position="148"/>
    </location>
</feature>
<dbReference type="InterPro" id="IPR003245">
    <property type="entry name" value="Phytocyanin_dom"/>
</dbReference>
<evidence type="ECO:0000256" key="2">
    <source>
        <dbReference type="ARBA" id="ARBA00023008"/>
    </source>
</evidence>
<evidence type="ECO:0000256" key="3">
    <source>
        <dbReference type="ARBA" id="ARBA00023157"/>
    </source>
</evidence>
<organism evidence="8 9">
    <name type="scientific">Dipteronia sinensis</name>
    <dbReference type="NCBI Taxonomy" id="43782"/>
    <lineage>
        <taxon>Eukaryota</taxon>
        <taxon>Viridiplantae</taxon>
        <taxon>Streptophyta</taxon>
        <taxon>Embryophyta</taxon>
        <taxon>Tracheophyta</taxon>
        <taxon>Spermatophyta</taxon>
        <taxon>Magnoliopsida</taxon>
        <taxon>eudicotyledons</taxon>
        <taxon>Gunneridae</taxon>
        <taxon>Pentapetalae</taxon>
        <taxon>rosids</taxon>
        <taxon>malvids</taxon>
        <taxon>Sapindales</taxon>
        <taxon>Sapindaceae</taxon>
        <taxon>Hippocastanoideae</taxon>
        <taxon>Acereae</taxon>
        <taxon>Dipteronia</taxon>
    </lineage>
</organism>